<reference evidence="5 9" key="3">
    <citation type="submission" date="2018-10" db="EMBL/GenBank/DDBJ databases">
        <title>Cultivation of a novel Methanohalophilus strain from Kebrit Deep of the Red Sea and a genomic comparison of members of the genus Methanohalophilus.</title>
        <authorList>
            <person name="Guan Y."/>
            <person name="Ngugi D.K."/>
            <person name="Stingl U."/>
        </authorList>
    </citation>
    <scope>NUCLEOTIDE SEQUENCE [LARGE SCALE GENOMIC DNA]</scope>
    <source>
        <strain evidence="5 9">DSM 3094</strain>
    </source>
</reference>
<keyword evidence="2 3" id="KW-0378">Hydrolase</keyword>
<dbReference type="GO" id="GO:0009117">
    <property type="term" value="P:nucleotide metabolic process"/>
    <property type="evidence" value="ECO:0007669"/>
    <property type="project" value="UniProtKB-KW"/>
</dbReference>
<gene>
    <name evidence="5" type="primary">maf</name>
    <name evidence="4" type="ORF">BHR79_05685</name>
    <name evidence="5" type="ORF">EFE40_04565</name>
    <name evidence="6" type="ORF">SAMN04515625_1846</name>
</gene>
<dbReference type="AlphaFoldDB" id="A0A1L3Q2E1"/>
<dbReference type="HAMAP" id="MF_00528">
    <property type="entry name" value="Maf"/>
    <property type="match status" value="1"/>
</dbReference>
<proteinExistence type="inferred from homology"/>
<evidence type="ECO:0000313" key="5">
    <source>
        <dbReference type="EMBL" id="RNI09915.1"/>
    </source>
</evidence>
<dbReference type="EMBL" id="CP017921">
    <property type="protein sequence ID" value="APH39029.1"/>
    <property type="molecule type" value="Genomic_DNA"/>
</dbReference>
<dbReference type="PANTHER" id="PTHR43213">
    <property type="entry name" value="BIFUNCTIONAL DTTP/UTP PYROPHOSPHATASE/METHYLTRANSFERASE PROTEIN-RELATED"/>
    <property type="match status" value="1"/>
</dbReference>
<sequence>MRRIILASSSPRRRELLKQLIGDNFEIIPSVYNEIMIEGLDSASQALQHALGKGRDVAAKYPDSVIIAADTVVLCDGKLLGKPACKEDAMSMLEMINRRAVAVLTGIVVIDSGKGIENTDIVSTQVRMANISRKEITAYLKTGEPMGKAGAFAIQGFGAVLVEKVEGDFFNVVGLPLFRLSQMLKNIGVDVFELMQADS</sequence>
<feature type="site" description="Important for substrate specificity" evidence="3">
    <location>
        <position position="71"/>
    </location>
</feature>
<evidence type="ECO:0000313" key="6">
    <source>
        <dbReference type="EMBL" id="SDW90841.1"/>
    </source>
</evidence>
<dbReference type="OrthoDB" id="45223at2157"/>
<feature type="site" description="Important for substrate specificity" evidence="3">
    <location>
        <position position="155"/>
    </location>
</feature>
<dbReference type="PIRSF" id="PIRSF006305">
    <property type="entry name" value="Maf"/>
    <property type="match status" value="1"/>
</dbReference>
<dbReference type="SUPFAM" id="SSF52972">
    <property type="entry name" value="ITPase-like"/>
    <property type="match status" value="1"/>
</dbReference>
<dbReference type="GO" id="GO:0005737">
    <property type="term" value="C:cytoplasm"/>
    <property type="evidence" value="ECO:0007669"/>
    <property type="project" value="UniProtKB-SubCell"/>
</dbReference>
<comment type="similarity">
    <text evidence="3">Belongs to the Maf family. YhdE subfamily.</text>
</comment>
<dbReference type="InterPro" id="IPR003697">
    <property type="entry name" value="Maf-like"/>
</dbReference>
<comment type="cofactor">
    <cofactor evidence="1 3">
        <name>a divalent metal cation</name>
        <dbReference type="ChEBI" id="CHEBI:60240"/>
    </cofactor>
</comment>
<dbReference type="EMBL" id="FNMU01000006">
    <property type="protein sequence ID" value="SDW90841.1"/>
    <property type="molecule type" value="Genomic_DNA"/>
</dbReference>
<keyword evidence="3" id="KW-0963">Cytoplasm</keyword>
<dbReference type="InterPro" id="IPR029001">
    <property type="entry name" value="ITPase-like_fam"/>
</dbReference>
<keyword evidence="3" id="KW-0546">Nucleotide metabolism</keyword>
<dbReference type="EC" id="3.6.1.9" evidence="3"/>
<reference evidence="6 8" key="2">
    <citation type="submission" date="2016-10" db="EMBL/GenBank/DDBJ databases">
        <authorList>
            <person name="de Groot N.N."/>
        </authorList>
    </citation>
    <scope>NUCLEOTIDE SEQUENCE [LARGE SCALE GENOMIC DNA]</scope>
    <source>
        <strain evidence="6 8">Z-7982</strain>
    </source>
</reference>
<dbReference type="CDD" id="cd00555">
    <property type="entry name" value="Maf"/>
    <property type="match status" value="1"/>
</dbReference>
<dbReference type="GeneID" id="30583237"/>
<comment type="subcellular location">
    <subcellularLocation>
        <location evidence="3">Cytoplasm</location>
    </subcellularLocation>
</comment>
<evidence type="ECO:0000256" key="1">
    <source>
        <dbReference type="ARBA" id="ARBA00001968"/>
    </source>
</evidence>
<name>A0A1L3Q2E1_9EURY</name>
<accession>A0A1L3Q2E1</accession>
<dbReference type="Proteomes" id="UP000186879">
    <property type="component" value="Chromosome"/>
</dbReference>
<dbReference type="Gene3D" id="3.90.950.10">
    <property type="match status" value="1"/>
</dbReference>
<dbReference type="NCBIfam" id="TIGR00172">
    <property type="entry name" value="maf"/>
    <property type="match status" value="1"/>
</dbReference>
<dbReference type="RefSeq" id="WP_072561467.1">
    <property type="nucleotide sequence ID" value="NZ_CP017921.1"/>
</dbReference>
<evidence type="ECO:0000256" key="2">
    <source>
        <dbReference type="ARBA" id="ARBA00022801"/>
    </source>
</evidence>
<comment type="catalytic activity">
    <reaction evidence="3">
        <text>UTP + H2O = UMP + diphosphate + H(+)</text>
        <dbReference type="Rhea" id="RHEA:29395"/>
        <dbReference type="ChEBI" id="CHEBI:15377"/>
        <dbReference type="ChEBI" id="CHEBI:15378"/>
        <dbReference type="ChEBI" id="CHEBI:33019"/>
        <dbReference type="ChEBI" id="CHEBI:46398"/>
        <dbReference type="ChEBI" id="CHEBI:57865"/>
        <dbReference type="EC" id="3.6.1.9"/>
    </reaction>
</comment>
<dbReference type="Proteomes" id="UP000267921">
    <property type="component" value="Unassembled WGS sequence"/>
</dbReference>
<reference evidence="4 7" key="1">
    <citation type="submission" date="2016-10" db="EMBL/GenBank/DDBJ databases">
        <title>Methanohalophilus halophilus.</title>
        <authorList>
            <person name="L'haridon S."/>
        </authorList>
    </citation>
    <scope>NUCLEOTIDE SEQUENCE [LARGE SCALE GENOMIC DNA]</scope>
    <source>
        <strain evidence="4 7">Z-7982</strain>
    </source>
</reference>
<evidence type="ECO:0000313" key="8">
    <source>
        <dbReference type="Proteomes" id="UP000198669"/>
    </source>
</evidence>
<comment type="caution">
    <text evidence="3">Lacks conserved residue(s) required for the propagation of feature annotation.</text>
</comment>
<dbReference type="Pfam" id="PF02545">
    <property type="entry name" value="Maf"/>
    <property type="match status" value="1"/>
</dbReference>
<feature type="active site" description="Proton acceptor" evidence="3">
    <location>
        <position position="70"/>
    </location>
</feature>
<evidence type="ECO:0000313" key="7">
    <source>
        <dbReference type="Proteomes" id="UP000186879"/>
    </source>
</evidence>
<evidence type="ECO:0000313" key="4">
    <source>
        <dbReference type="EMBL" id="APH39029.1"/>
    </source>
</evidence>
<dbReference type="EMBL" id="RJJG01000003">
    <property type="protein sequence ID" value="RNI09915.1"/>
    <property type="molecule type" value="Genomic_DNA"/>
</dbReference>
<feature type="site" description="Important for substrate specificity" evidence="3">
    <location>
        <position position="12"/>
    </location>
</feature>
<dbReference type="STRING" id="2177.BHR79_05685"/>
<dbReference type="KEGG" id="mhaz:BHR79_05685"/>
<evidence type="ECO:0000313" key="9">
    <source>
        <dbReference type="Proteomes" id="UP000267921"/>
    </source>
</evidence>
<evidence type="ECO:0000256" key="3">
    <source>
        <dbReference type="HAMAP-Rule" id="MF_00528"/>
    </source>
</evidence>
<dbReference type="Proteomes" id="UP000198669">
    <property type="component" value="Unassembled WGS sequence"/>
</dbReference>
<organism evidence="4 7">
    <name type="scientific">Methanohalophilus halophilus</name>
    <dbReference type="NCBI Taxonomy" id="2177"/>
    <lineage>
        <taxon>Archaea</taxon>
        <taxon>Methanobacteriati</taxon>
        <taxon>Methanobacteriota</taxon>
        <taxon>Stenosarchaea group</taxon>
        <taxon>Methanomicrobia</taxon>
        <taxon>Methanosarcinales</taxon>
        <taxon>Methanosarcinaceae</taxon>
        <taxon>Methanohalophilus</taxon>
    </lineage>
</organism>
<protein>
    <recommendedName>
        <fullName evidence="3">dTTP/UTP pyrophosphatase</fullName>
        <shortName evidence="3">dTTPase/UTPase</shortName>
        <ecNumber evidence="3">3.6.1.9</ecNumber>
    </recommendedName>
    <alternativeName>
        <fullName evidence="3">Nucleoside triphosphate pyrophosphatase</fullName>
    </alternativeName>
    <alternativeName>
        <fullName evidence="3">Nucleotide pyrophosphatase</fullName>
        <shortName evidence="3">Nucleotide PPase</shortName>
    </alternativeName>
</protein>
<dbReference type="NCBIfam" id="NF010945">
    <property type="entry name" value="PRK14365.1"/>
    <property type="match status" value="1"/>
</dbReference>
<dbReference type="PANTHER" id="PTHR43213:SF5">
    <property type="entry name" value="BIFUNCTIONAL DTTP_UTP PYROPHOSPHATASE_METHYLTRANSFERASE PROTEIN-RELATED"/>
    <property type="match status" value="1"/>
</dbReference>
<comment type="function">
    <text evidence="3">Nucleoside triphosphate pyrophosphatase that hydrolyzes dTTP and UTP. May have a dual role in cell division arrest and in preventing the incorporation of modified nucleotides into cellular nucleic acids.</text>
</comment>
<keyword evidence="7" id="KW-1185">Reference proteome</keyword>
<dbReference type="GO" id="GO:0047429">
    <property type="term" value="F:nucleoside triphosphate diphosphatase activity"/>
    <property type="evidence" value="ECO:0007669"/>
    <property type="project" value="UniProtKB-EC"/>
</dbReference>
<comment type="catalytic activity">
    <reaction evidence="3">
        <text>dTTP + H2O = dTMP + diphosphate + H(+)</text>
        <dbReference type="Rhea" id="RHEA:28534"/>
        <dbReference type="ChEBI" id="CHEBI:15377"/>
        <dbReference type="ChEBI" id="CHEBI:15378"/>
        <dbReference type="ChEBI" id="CHEBI:33019"/>
        <dbReference type="ChEBI" id="CHEBI:37568"/>
        <dbReference type="ChEBI" id="CHEBI:63528"/>
        <dbReference type="EC" id="3.6.1.9"/>
    </reaction>
</comment>